<evidence type="ECO:0008006" key="3">
    <source>
        <dbReference type="Google" id="ProtNLM"/>
    </source>
</evidence>
<organism evidence="1 2">
    <name type="scientific">Bacillus mycoides</name>
    <dbReference type="NCBI Taxonomy" id="1405"/>
    <lineage>
        <taxon>Bacteria</taxon>
        <taxon>Bacillati</taxon>
        <taxon>Bacillota</taxon>
        <taxon>Bacilli</taxon>
        <taxon>Bacillales</taxon>
        <taxon>Bacillaceae</taxon>
        <taxon>Bacillus</taxon>
        <taxon>Bacillus cereus group</taxon>
    </lineage>
</organism>
<dbReference type="AlphaFoldDB" id="A0A109GEW2"/>
<evidence type="ECO:0000313" key="2">
    <source>
        <dbReference type="Proteomes" id="UP000065797"/>
    </source>
</evidence>
<dbReference type="Pfam" id="PF19754">
    <property type="entry name" value="DUF6241"/>
    <property type="match status" value="1"/>
</dbReference>
<dbReference type="RefSeq" id="WP_060749741.1">
    <property type="nucleotide sequence ID" value="NZ_CP035987.1"/>
</dbReference>
<protein>
    <recommendedName>
        <fullName evidence="3">PRK06770 family protein</fullName>
    </recommendedName>
</protein>
<dbReference type="EMBL" id="LRPH01000035">
    <property type="protein sequence ID" value="KWU65556.1"/>
    <property type="molecule type" value="Genomic_DNA"/>
</dbReference>
<evidence type="ECO:0000313" key="1">
    <source>
        <dbReference type="EMBL" id="KWU65556.1"/>
    </source>
</evidence>
<reference evidence="1 2" key="1">
    <citation type="submission" date="2016-01" db="EMBL/GenBank/DDBJ databases">
        <authorList>
            <person name="McClelland M."/>
            <person name="Jain A."/>
            <person name="Saraogi P."/>
            <person name="Mendelson R."/>
            <person name="Westerman R."/>
            <person name="SanMiguel P."/>
            <person name="Csonka L."/>
        </authorList>
    </citation>
    <scope>NUCLEOTIDE SEQUENCE [LARGE SCALE GENOMIC DNA]</scope>
    <source>
        <strain evidence="1 2">PE8-15</strain>
    </source>
</reference>
<name>A0A109GEW2_BACMY</name>
<dbReference type="Proteomes" id="UP000065797">
    <property type="component" value="Unassembled WGS sequence"/>
</dbReference>
<accession>A0A109GEW2</accession>
<proteinExistence type="predicted"/>
<comment type="caution">
    <text evidence="1">The sequence shown here is derived from an EMBL/GenBank/DDBJ whole genome shotgun (WGS) entry which is preliminary data.</text>
</comment>
<sequence>MRKITKVSLILIFCIAIGVLTGFQIGDYLGNHKEEEMINSVKGEKVEVAVEAEKRINDTMLKMTNQKVLSDKKEGFIKMSAENIQEVKEAITKSTPMYVKHLGEYRMIIDRWEHEDFSQIVKEHNMLSKWKDGNDGKAYKEATPEQEKEYLLKQAKAELNK</sequence>
<gene>
    <name evidence="1" type="ORF">AWW70_10025</name>
</gene>
<dbReference type="InterPro" id="IPR046208">
    <property type="entry name" value="DUF6241"/>
</dbReference>